<dbReference type="EMBL" id="VOLR01000018">
    <property type="protein sequence ID" value="TWX57581.1"/>
    <property type="molecule type" value="Genomic_DNA"/>
</dbReference>
<dbReference type="Proteomes" id="UP000321525">
    <property type="component" value="Unassembled WGS sequence"/>
</dbReference>
<proteinExistence type="predicted"/>
<organism evidence="2 4">
    <name type="scientific">Colwellia hornerae</name>
    <dbReference type="NCBI Taxonomy" id="89402"/>
    <lineage>
        <taxon>Bacteria</taxon>
        <taxon>Pseudomonadati</taxon>
        <taxon>Pseudomonadota</taxon>
        <taxon>Gammaproteobacteria</taxon>
        <taxon>Alteromonadales</taxon>
        <taxon>Colwelliaceae</taxon>
        <taxon>Colwellia</taxon>
    </lineage>
</organism>
<protein>
    <recommendedName>
        <fullName evidence="5">HD-GYP domain-containing protein</fullName>
    </recommendedName>
</protein>
<reference evidence="2 4" key="1">
    <citation type="submission" date="2019-07" db="EMBL/GenBank/DDBJ databases">
        <title>Genomes of sea-ice associated Colwellia species.</title>
        <authorList>
            <person name="Bowman J.P."/>
        </authorList>
    </citation>
    <scope>NUCLEOTIDE SEQUENCE [LARGE SCALE GENOMIC DNA]</scope>
    <source>
        <strain evidence="1 3">ACAM 607</strain>
        <strain evidence="2 4">IC036</strain>
    </source>
</reference>
<dbReference type="InterPro" id="IPR003607">
    <property type="entry name" value="HD/PDEase_dom"/>
</dbReference>
<gene>
    <name evidence="1" type="ORF">ESZ26_13405</name>
    <name evidence="2" type="ORF">ESZ27_13720</name>
</gene>
<evidence type="ECO:0008006" key="5">
    <source>
        <dbReference type="Google" id="ProtNLM"/>
    </source>
</evidence>
<dbReference type="RefSeq" id="WP_146799984.1">
    <property type="nucleotide sequence ID" value="NZ_VOLP01000017.1"/>
</dbReference>
<dbReference type="Gene3D" id="1.10.3210.10">
    <property type="entry name" value="Hypothetical protein af1432"/>
    <property type="match status" value="1"/>
</dbReference>
<name>A0A5C6Q7U1_9GAMM</name>
<dbReference type="EMBL" id="VOLQ01000028">
    <property type="protein sequence ID" value="TWX64933.1"/>
    <property type="molecule type" value="Genomic_DNA"/>
</dbReference>
<dbReference type="Proteomes" id="UP000321917">
    <property type="component" value="Unassembled WGS sequence"/>
</dbReference>
<accession>A0A5C6Q7U1</accession>
<dbReference type="AlphaFoldDB" id="A0A5C6Q7U1"/>
<sequence>MNIINQLVKETSKQFSTNILNSGMEYGINKDITDPQGKRVFLKAGTEITDKIREKLTSLQKEGIIGHEDVIALTEDKTTEDLLAPILDLAKSNPVLNNFQLTATLTTIADYIKSGSIPKKIIDHLSIFSHINPSAYQNTLINLVFGTHIGKANNYSPTELSELISVLFFENIGYARLNSTMKDARLVHPILSKEITRIAGLENKLVLESIEQHEEKLDGSGYPKKLTQIHEYAQISQIANQYSQITRKSKNINTAIGELYLLGEGFDFRTSQKTSSIYSYHLQRPLLAIMQESIQTNTHQQAYGNHLYDQLSKVIKWANTLNASNPEMNFIQAKLRSALWVSETSQQPFQIDREELKDNQICTMFINDARKLVLQISQFANYFNQVLHYPIKIDNISTNKEYFLKLINPII</sequence>
<evidence type="ECO:0000313" key="2">
    <source>
        <dbReference type="EMBL" id="TWX64933.1"/>
    </source>
</evidence>
<evidence type="ECO:0000313" key="1">
    <source>
        <dbReference type="EMBL" id="TWX57581.1"/>
    </source>
</evidence>
<evidence type="ECO:0000313" key="3">
    <source>
        <dbReference type="Proteomes" id="UP000321525"/>
    </source>
</evidence>
<dbReference type="OrthoDB" id="6289714at2"/>
<comment type="caution">
    <text evidence="2">The sequence shown here is derived from an EMBL/GenBank/DDBJ whole genome shotgun (WGS) entry which is preliminary data.</text>
</comment>
<keyword evidence="3" id="KW-1185">Reference proteome</keyword>
<evidence type="ECO:0000313" key="4">
    <source>
        <dbReference type="Proteomes" id="UP000321917"/>
    </source>
</evidence>
<dbReference type="CDD" id="cd00077">
    <property type="entry name" value="HDc"/>
    <property type="match status" value="1"/>
</dbReference>